<organism evidence="5 6">
    <name type="scientific">Thermogemmatispora tikiterensis</name>
    <dbReference type="NCBI Taxonomy" id="1825093"/>
    <lineage>
        <taxon>Bacteria</taxon>
        <taxon>Bacillati</taxon>
        <taxon>Chloroflexota</taxon>
        <taxon>Ktedonobacteria</taxon>
        <taxon>Thermogemmatisporales</taxon>
        <taxon>Thermogemmatisporaceae</taxon>
        <taxon>Thermogemmatispora</taxon>
    </lineage>
</organism>
<protein>
    <recommendedName>
        <fullName evidence="4">Aminotransferase class V domain-containing protein</fullName>
    </recommendedName>
</protein>
<dbReference type="Pfam" id="PF00266">
    <property type="entry name" value="Aminotran_5"/>
    <property type="match status" value="1"/>
</dbReference>
<dbReference type="PANTHER" id="PTHR14084:SF0">
    <property type="entry name" value="KYNURENINASE"/>
    <property type="match status" value="1"/>
</dbReference>
<dbReference type="EMBL" id="MCIF01000002">
    <property type="protein sequence ID" value="RAQ94448.1"/>
    <property type="molecule type" value="Genomic_DNA"/>
</dbReference>
<dbReference type="InterPro" id="IPR010111">
    <property type="entry name" value="Kynureninase"/>
</dbReference>
<dbReference type="InterPro" id="IPR000192">
    <property type="entry name" value="Aminotrans_V_dom"/>
</dbReference>
<dbReference type="GO" id="GO:0019441">
    <property type="term" value="P:L-tryptophan catabolic process to kynurenine"/>
    <property type="evidence" value="ECO:0007669"/>
    <property type="project" value="TreeGrafter"/>
</dbReference>
<gene>
    <name evidence="5" type="ORF">A4R35_02810</name>
</gene>
<dbReference type="Proteomes" id="UP000248706">
    <property type="component" value="Unassembled WGS sequence"/>
</dbReference>
<dbReference type="InterPro" id="IPR015422">
    <property type="entry name" value="PyrdxlP-dep_Trfase_small"/>
</dbReference>
<evidence type="ECO:0000313" key="5">
    <source>
        <dbReference type="EMBL" id="RAQ94448.1"/>
    </source>
</evidence>
<reference evidence="5 6" key="1">
    <citation type="submission" date="2016-08" db="EMBL/GenBank/DDBJ databases">
        <title>Analysis of Carbohydrate Active Enzymes in Thermogemmatispora T81 Reveals Carbohydrate Degradation Ability.</title>
        <authorList>
            <person name="Tomazini A."/>
            <person name="Lal S."/>
            <person name="Stott M."/>
            <person name="Henrissat B."/>
            <person name="Polikarpov I."/>
            <person name="Sparling R."/>
            <person name="Levin D.B."/>
        </authorList>
    </citation>
    <scope>NUCLEOTIDE SEQUENCE [LARGE SCALE GENOMIC DNA]</scope>
    <source>
        <strain evidence="5 6">T81</strain>
    </source>
</reference>
<keyword evidence="6" id="KW-1185">Reference proteome</keyword>
<keyword evidence="2" id="KW-0378">Hydrolase</keyword>
<keyword evidence="3" id="KW-0663">Pyridoxal phosphate</keyword>
<evidence type="ECO:0000256" key="3">
    <source>
        <dbReference type="ARBA" id="ARBA00022898"/>
    </source>
</evidence>
<dbReference type="PANTHER" id="PTHR14084">
    <property type="entry name" value="KYNURENINASE"/>
    <property type="match status" value="1"/>
</dbReference>
<evidence type="ECO:0000259" key="4">
    <source>
        <dbReference type="Pfam" id="PF00266"/>
    </source>
</evidence>
<evidence type="ECO:0000256" key="2">
    <source>
        <dbReference type="ARBA" id="ARBA00022801"/>
    </source>
</evidence>
<dbReference type="InterPro" id="IPR015424">
    <property type="entry name" value="PyrdxlP-dep_Trfase"/>
</dbReference>
<dbReference type="GO" id="GO:0030429">
    <property type="term" value="F:kynureninase activity"/>
    <property type="evidence" value="ECO:0007669"/>
    <property type="project" value="InterPro"/>
</dbReference>
<dbReference type="GO" id="GO:0005737">
    <property type="term" value="C:cytoplasm"/>
    <property type="evidence" value="ECO:0007669"/>
    <property type="project" value="InterPro"/>
</dbReference>
<dbReference type="GO" id="GO:0043420">
    <property type="term" value="P:anthranilate metabolic process"/>
    <property type="evidence" value="ECO:0007669"/>
    <property type="project" value="TreeGrafter"/>
</dbReference>
<proteinExistence type="predicted"/>
<keyword evidence="1" id="KW-0662">Pyridine nucleotide biosynthesis</keyword>
<dbReference type="OrthoDB" id="9804366at2"/>
<dbReference type="GO" id="GO:0030170">
    <property type="term" value="F:pyridoxal phosphate binding"/>
    <property type="evidence" value="ECO:0007669"/>
    <property type="project" value="InterPro"/>
</dbReference>
<dbReference type="Gene3D" id="3.40.640.10">
    <property type="entry name" value="Type I PLP-dependent aspartate aminotransferase-like (Major domain)"/>
    <property type="match status" value="1"/>
</dbReference>
<dbReference type="InterPro" id="IPR015421">
    <property type="entry name" value="PyrdxlP-dep_Trfase_major"/>
</dbReference>
<name>A0A328VA55_9CHLR</name>
<dbReference type="RefSeq" id="WP_112426354.1">
    <property type="nucleotide sequence ID" value="NZ_MCIF01000002.1"/>
</dbReference>
<sequence>MTTDASRVPYPVPPAVEHPELEAYRKEFPILQRKTYLNSCSLGALSQRGMARLAEFTERWNEWGAHAWYEIWLGELERARRQFAAIIGAEPHEVALAPNVSVALGAIASAFDYRQRNKVVLADMDFPTLAYQWLAKRRLGVECVFVESPDRICTPPELFEEKVDERTLLVATSRVFYTSGYIQDVRAVADIAHKQGAYLLIDDYQGTGQIPIDVEAMDIDILVSGTLKWLMGGPGLAFVYIREGLLSQLEPTIAGWFGHRQQFQFKTKELEFRQDAARIELGTPAVPSVYVANAGMEIVREIGVETICERTRYLTNDLIARAREHGWQVRAPHEPERRNSIVMLEMEQPEQIVAELVKRNIIVDSRPGLVRISPYFYNTIEENAVIIAALEEILEERGRGGQG</sequence>
<dbReference type="GO" id="GO:0009435">
    <property type="term" value="P:NAD+ biosynthetic process"/>
    <property type="evidence" value="ECO:0007669"/>
    <property type="project" value="InterPro"/>
</dbReference>
<evidence type="ECO:0000256" key="1">
    <source>
        <dbReference type="ARBA" id="ARBA00022642"/>
    </source>
</evidence>
<feature type="domain" description="Aminotransferase class V" evidence="4">
    <location>
        <begin position="75"/>
        <end position="365"/>
    </location>
</feature>
<dbReference type="AlphaFoldDB" id="A0A328VA55"/>
<evidence type="ECO:0000313" key="6">
    <source>
        <dbReference type="Proteomes" id="UP000248706"/>
    </source>
</evidence>
<accession>A0A328VA55</accession>
<comment type="caution">
    <text evidence="5">The sequence shown here is derived from an EMBL/GenBank/DDBJ whole genome shotgun (WGS) entry which is preliminary data.</text>
</comment>
<dbReference type="SUPFAM" id="SSF53383">
    <property type="entry name" value="PLP-dependent transferases"/>
    <property type="match status" value="1"/>
</dbReference>
<dbReference type="Gene3D" id="3.90.1150.10">
    <property type="entry name" value="Aspartate Aminotransferase, domain 1"/>
    <property type="match status" value="1"/>
</dbReference>